<dbReference type="Gene3D" id="3.30.240.20">
    <property type="entry name" value="bsu07140 like domains"/>
    <property type="match status" value="2"/>
</dbReference>
<proteinExistence type="inferred from homology"/>
<keyword evidence="10" id="KW-1185">Reference proteome</keyword>
<keyword evidence="4 7" id="KW-0812">Transmembrane</keyword>
<dbReference type="InterPro" id="IPR007353">
    <property type="entry name" value="DUF421"/>
</dbReference>
<dbReference type="Pfam" id="PF07870">
    <property type="entry name" value="DUF1657"/>
    <property type="match status" value="1"/>
</dbReference>
<evidence type="ECO:0000259" key="8">
    <source>
        <dbReference type="Pfam" id="PF04239"/>
    </source>
</evidence>
<feature type="domain" description="YetF C-terminal" evidence="8">
    <location>
        <begin position="82"/>
        <end position="214"/>
    </location>
</feature>
<evidence type="ECO:0000256" key="3">
    <source>
        <dbReference type="ARBA" id="ARBA00022475"/>
    </source>
</evidence>
<evidence type="ECO:0000256" key="5">
    <source>
        <dbReference type="ARBA" id="ARBA00022989"/>
    </source>
</evidence>
<organism evidence="9 10">
    <name type="scientific">Candidatus Clostridium eludens</name>
    <dbReference type="NCBI Taxonomy" id="3381663"/>
    <lineage>
        <taxon>Bacteria</taxon>
        <taxon>Bacillati</taxon>
        <taxon>Bacillota</taxon>
        <taxon>Clostridia</taxon>
        <taxon>Eubacteriales</taxon>
        <taxon>Clostridiaceae</taxon>
        <taxon>Clostridium</taxon>
    </lineage>
</organism>
<comment type="subcellular location">
    <subcellularLocation>
        <location evidence="1">Cell membrane</location>
        <topology evidence="1">Multi-pass membrane protein</topology>
    </subcellularLocation>
</comment>
<accession>A0ABW8SKC9</accession>
<evidence type="ECO:0000313" key="10">
    <source>
        <dbReference type="Proteomes" id="UP001623660"/>
    </source>
</evidence>
<keyword evidence="5 7" id="KW-1133">Transmembrane helix</keyword>
<dbReference type="PANTHER" id="PTHR34582:SF7">
    <property type="entry name" value="UPF0702 TRANSMEMBRANE PROTEIN YDFS"/>
    <property type="match status" value="1"/>
</dbReference>
<reference evidence="9 10" key="1">
    <citation type="submission" date="2024-11" db="EMBL/GenBank/DDBJ databases">
        <authorList>
            <person name="Heng Y.C."/>
            <person name="Lim A.C.H."/>
            <person name="Lee J.K.Y."/>
            <person name="Kittelmann S."/>
        </authorList>
    </citation>
    <scope>NUCLEOTIDE SEQUENCE [LARGE SCALE GENOMIC DNA]</scope>
    <source>
        <strain evidence="9 10">WILCCON 0269</strain>
    </source>
</reference>
<name>A0ABW8SKC9_9CLOT</name>
<evidence type="ECO:0000256" key="2">
    <source>
        <dbReference type="ARBA" id="ARBA00006448"/>
    </source>
</evidence>
<dbReference type="InterPro" id="IPR023090">
    <property type="entry name" value="UPF0702_alpha/beta_dom_sf"/>
</dbReference>
<dbReference type="InterPro" id="IPR012452">
    <property type="entry name" value="DUF1657"/>
</dbReference>
<keyword evidence="3" id="KW-1003">Cell membrane</keyword>
<evidence type="ECO:0000313" key="9">
    <source>
        <dbReference type="EMBL" id="MFL0196364.1"/>
    </source>
</evidence>
<gene>
    <name evidence="9" type="ORF">ACJDU8_12475</name>
</gene>
<feature type="transmembrane region" description="Helical" evidence="7">
    <location>
        <begin position="38"/>
        <end position="56"/>
    </location>
</feature>
<dbReference type="PANTHER" id="PTHR34582">
    <property type="entry name" value="UPF0702 TRANSMEMBRANE PROTEIN YCAP"/>
    <property type="match status" value="1"/>
</dbReference>
<keyword evidence="6 7" id="KW-0472">Membrane</keyword>
<protein>
    <submittedName>
        <fullName evidence="9">DUF421 domain-containing protein</fullName>
    </submittedName>
</protein>
<evidence type="ECO:0000256" key="6">
    <source>
        <dbReference type="ARBA" id="ARBA00023136"/>
    </source>
</evidence>
<feature type="transmembrane region" description="Helical" evidence="7">
    <location>
        <begin position="6"/>
        <end position="26"/>
    </location>
</feature>
<dbReference type="EMBL" id="JBJHZX010000017">
    <property type="protein sequence ID" value="MFL0196364.1"/>
    <property type="molecule type" value="Genomic_DNA"/>
</dbReference>
<feature type="transmembrane region" description="Helical" evidence="7">
    <location>
        <begin position="62"/>
        <end position="80"/>
    </location>
</feature>
<evidence type="ECO:0000256" key="4">
    <source>
        <dbReference type="ARBA" id="ARBA00022692"/>
    </source>
</evidence>
<evidence type="ECO:0000256" key="7">
    <source>
        <dbReference type="SAM" id="Phobius"/>
    </source>
</evidence>
<evidence type="ECO:0000256" key="1">
    <source>
        <dbReference type="ARBA" id="ARBA00004651"/>
    </source>
</evidence>
<comment type="similarity">
    <text evidence="2">Belongs to the UPF0702 family.</text>
</comment>
<sequence>MKPWIIVLLKSSALFFISLFFIRILGQKHSTRMNAFNFINYSVIAILVALISVNIIGNWGFGALALGVWFLLPIALDYICMKSKLIYNLINGKEVVVVKEGKVMEENLGKVRCSGEDLLRELRSKNIFNLADVEFAVMESTGDINVILKSDKKPVTARDLGIQVSPEGAPQTVILDGNIINESLSNLGLNQGWLNTQLELLGICLDNVFIGQVNSKGELYVDLFDDIIKVPKSNVREMIYANLEKAQSDLMSFELETQDEKSKDMYKKDSVILKNTLEKLRPYLLG</sequence>
<dbReference type="Pfam" id="PF04239">
    <property type="entry name" value="DUF421"/>
    <property type="match status" value="1"/>
</dbReference>
<dbReference type="Proteomes" id="UP001623660">
    <property type="component" value="Unassembled WGS sequence"/>
</dbReference>
<comment type="caution">
    <text evidence="9">The sequence shown here is derived from an EMBL/GenBank/DDBJ whole genome shotgun (WGS) entry which is preliminary data.</text>
</comment>
<dbReference type="RefSeq" id="WP_406792474.1">
    <property type="nucleotide sequence ID" value="NZ_JBJHZX010000017.1"/>
</dbReference>